<comment type="caution">
    <text evidence="1">The sequence shown here is derived from an EMBL/GenBank/DDBJ whole genome shotgun (WGS) entry which is preliminary data.</text>
</comment>
<dbReference type="VEuPathDB" id="VectorBase:SSCA003040"/>
<organism evidence="1 2">
    <name type="scientific">Sarcoptes scabiei</name>
    <name type="common">Itch mite</name>
    <name type="synonym">Acarus scabiei</name>
    <dbReference type="NCBI Taxonomy" id="52283"/>
    <lineage>
        <taxon>Eukaryota</taxon>
        <taxon>Metazoa</taxon>
        <taxon>Ecdysozoa</taxon>
        <taxon>Arthropoda</taxon>
        <taxon>Chelicerata</taxon>
        <taxon>Arachnida</taxon>
        <taxon>Acari</taxon>
        <taxon>Acariformes</taxon>
        <taxon>Sarcoptiformes</taxon>
        <taxon>Astigmata</taxon>
        <taxon>Psoroptidia</taxon>
        <taxon>Sarcoptoidea</taxon>
        <taxon>Sarcoptidae</taxon>
        <taxon>Sarcoptinae</taxon>
        <taxon>Sarcoptes</taxon>
    </lineage>
</organism>
<proteinExistence type="predicted"/>
<reference evidence="1 2" key="1">
    <citation type="journal article" date="2015" name="Parasit. Vectors">
        <title>Draft genome of the scabies mite.</title>
        <authorList>
            <person name="Rider S.D.Jr."/>
            <person name="Morgan M.S."/>
            <person name="Arlian L.G."/>
        </authorList>
    </citation>
    <scope>NUCLEOTIDE SEQUENCE [LARGE SCALE GENOMIC DNA]</scope>
    <source>
        <strain evidence="1">Arlian Lab</strain>
    </source>
</reference>
<dbReference type="OrthoDB" id="430637at2759"/>
<sequence length="110" mass="12528">MLQAEVIKCLPSYQAQMKARFDAIIRDWEQFKMSIADSIGQKDNLIASFGAMDQSYRPQRRELASGIETLERSSNSLRRAEVVARESEEIGTDIMDELANQRESLSQTNL</sequence>
<dbReference type="EMBL" id="JXLN01018551">
    <property type="protein sequence ID" value="KPM12013.1"/>
    <property type="molecule type" value="Genomic_DNA"/>
</dbReference>
<protein>
    <submittedName>
        <fullName evidence="1">V-SNARE-like protein</fullName>
    </submittedName>
</protein>
<dbReference type="AlphaFoldDB" id="A0A132AM85"/>
<dbReference type="SUPFAM" id="SSF58038">
    <property type="entry name" value="SNARE fusion complex"/>
    <property type="match status" value="1"/>
</dbReference>
<evidence type="ECO:0000313" key="2">
    <source>
        <dbReference type="Proteomes" id="UP000616769"/>
    </source>
</evidence>
<evidence type="ECO:0000313" key="1">
    <source>
        <dbReference type="EMBL" id="KPM12013.1"/>
    </source>
</evidence>
<dbReference type="Pfam" id="PF12352">
    <property type="entry name" value="V-SNARE_C"/>
    <property type="match status" value="1"/>
</dbReference>
<gene>
    <name evidence="1" type="ORF">QR98_0105940</name>
</gene>
<dbReference type="Gene3D" id="1.20.5.110">
    <property type="match status" value="1"/>
</dbReference>
<accession>A0A132AM85</accession>
<name>A0A132AM85_SARSC</name>
<dbReference type="Proteomes" id="UP000616769">
    <property type="component" value="Unassembled WGS sequence"/>
</dbReference>